<reference evidence="2 3" key="1">
    <citation type="journal article" date="2017" name="Curr. Biol.">
        <title>Genome architecture and evolution of a unichromosomal asexual nematode.</title>
        <authorList>
            <person name="Fradin H."/>
            <person name="Zegar C."/>
            <person name="Gutwein M."/>
            <person name="Lucas J."/>
            <person name="Kovtun M."/>
            <person name="Corcoran D."/>
            <person name="Baugh L.R."/>
            <person name="Kiontke K."/>
            <person name="Gunsalus K."/>
            <person name="Fitch D.H."/>
            <person name="Piano F."/>
        </authorList>
    </citation>
    <scope>NUCLEOTIDE SEQUENCE [LARGE SCALE GENOMIC DNA]</scope>
    <source>
        <strain evidence="2">PF1309</strain>
    </source>
</reference>
<evidence type="ECO:0000256" key="1">
    <source>
        <dbReference type="SAM" id="MobiDB-lite"/>
    </source>
</evidence>
<dbReference type="AlphaFoldDB" id="A0A2A2J248"/>
<protein>
    <submittedName>
        <fullName evidence="2">Uncharacterized protein</fullName>
    </submittedName>
</protein>
<comment type="caution">
    <text evidence="2">The sequence shown here is derived from an EMBL/GenBank/DDBJ whole genome shotgun (WGS) entry which is preliminary data.</text>
</comment>
<keyword evidence="3" id="KW-1185">Reference proteome</keyword>
<proteinExistence type="predicted"/>
<gene>
    <name evidence="2" type="ORF">WR25_03811</name>
</gene>
<evidence type="ECO:0000313" key="3">
    <source>
        <dbReference type="Proteomes" id="UP000218231"/>
    </source>
</evidence>
<sequence length="113" mass="12475">MFYGGRIAGTARGRDCAASLLKRGSPKSAESREDSHGFISLLQGVDEQTPRRAWYQSTRLVELYLSMPLLSVVSTFSTVQIRVSQVGVHPVGRQNWGDLPGPRRSERNTKGAE</sequence>
<dbReference type="Proteomes" id="UP000218231">
    <property type="component" value="Unassembled WGS sequence"/>
</dbReference>
<evidence type="ECO:0000313" key="2">
    <source>
        <dbReference type="EMBL" id="PAV55751.1"/>
    </source>
</evidence>
<feature type="region of interest" description="Disordered" evidence="1">
    <location>
        <begin position="91"/>
        <end position="113"/>
    </location>
</feature>
<name>A0A2A2J248_9BILA</name>
<dbReference type="EMBL" id="LIAE01010753">
    <property type="protein sequence ID" value="PAV55751.1"/>
    <property type="molecule type" value="Genomic_DNA"/>
</dbReference>
<feature type="compositionally biased region" description="Basic and acidic residues" evidence="1">
    <location>
        <begin position="101"/>
        <end position="113"/>
    </location>
</feature>
<accession>A0A2A2J248</accession>
<organism evidence="2 3">
    <name type="scientific">Diploscapter pachys</name>
    <dbReference type="NCBI Taxonomy" id="2018661"/>
    <lineage>
        <taxon>Eukaryota</taxon>
        <taxon>Metazoa</taxon>
        <taxon>Ecdysozoa</taxon>
        <taxon>Nematoda</taxon>
        <taxon>Chromadorea</taxon>
        <taxon>Rhabditida</taxon>
        <taxon>Rhabditina</taxon>
        <taxon>Rhabditomorpha</taxon>
        <taxon>Rhabditoidea</taxon>
        <taxon>Rhabditidae</taxon>
        <taxon>Diploscapter</taxon>
    </lineage>
</organism>